<accession>A0A6J7EKG1</accession>
<gene>
    <name evidence="1" type="ORF">UFOPK3417_01332</name>
</gene>
<reference evidence="1" key="1">
    <citation type="submission" date="2020-05" db="EMBL/GenBank/DDBJ databases">
        <authorList>
            <person name="Chiriac C."/>
            <person name="Salcher M."/>
            <person name="Ghai R."/>
            <person name="Kavagutti S V."/>
        </authorList>
    </citation>
    <scope>NUCLEOTIDE SEQUENCE</scope>
</reference>
<evidence type="ECO:0000313" key="1">
    <source>
        <dbReference type="EMBL" id="CAB4880619.1"/>
    </source>
</evidence>
<organism evidence="1">
    <name type="scientific">freshwater metagenome</name>
    <dbReference type="NCBI Taxonomy" id="449393"/>
    <lineage>
        <taxon>unclassified sequences</taxon>
        <taxon>metagenomes</taxon>
        <taxon>ecological metagenomes</taxon>
    </lineage>
</organism>
<dbReference type="EMBL" id="CAFBLR010000136">
    <property type="protein sequence ID" value="CAB4880619.1"/>
    <property type="molecule type" value="Genomic_DNA"/>
</dbReference>
<protein>
    <submittedName>
        <fullName evidence="1">Unannotated protein</fullName>
    </submittedName>
</protein>
<proteinExistence type="predicted"/>
<dbReference type="AlphaFoldDB" id="A0A6J7EKG1"/>
<name>A0A6J7EKG1_9ZZZZ</name>
<sequence length="98" mass="11173">MICWVRRAICAERCVGSASASSKPFVCNDWVPPITAAIDCTATRTMLFSGCWAVSVEPPVWVWNRSSFDDSFFAPKRSVMRRYQMRRDARNFAISSKK</sequence>